<proteinExistence type="predicted"/>
<dbReference type="OrthoDB" id="7349803at2"/>
<name>A0A6N7LQ03_SINTE</name>
<reference evidence="2 3" key="1">
    <citation type="journal article" date="2013" name="Genome Biol.">
        <title>Comparative genomics of the core and accessory genomes of 48 Sinorhizobium strains comprising five genospecies.</title>
        <authorList>
            <person name="Sugawara M."/>
            <person name="Epstein B."/>
            <person name="Badgley B.D."/>
            <person name="Unno T."/>
            <person name="Xu L."/>
            <person name="Reese J."/>
            <person name="Gyaneshwar P."/>
            <person name="Denny R."/>
            <person name="Mudge J."/>
            <person name="Bharti A.K."/>
            <person name="Farmer A.D."/>
            <person name="May G.D."/>
            <person name="Woodward J.E."/>
            <person name="Medigue C."/>
            <person name="Vallenet D."/>
            <person name="Lajus A."/>
            <person name="Rouy Z."/>
            <person name="Martinez-Vaz B."/>
            <person name="Tiffin P."/>
            <person name="Young N.D."/>
            <person name="Sadowsky M.J."/>
        </authorList>
    </citation>
    <scope>NUCLEOTIDE SEQUENCE [LARGE SCALE GENOMIC DNA]</scope>
    <source>
        <strain evidence="2 3">USDA4894</strain>
    </source>
</reference>
<dbReference type="Pfam" id="PF09722">
    <property type="entry name" value="Xre_MbcA_ParS_C"/>
    <property type="match status" value="1"/>
</dbReference>
<dbReference type="AlphaFoldDB" id="A0A6N7LQ03"/>
<evidence type="ECO:0000313" key="3">
    <source>
        <dbReference type="Proteomes" id="UP000439983"/>
    </source>
</evidence>
<dbReference type="InterPro" id="IPR024467">
    <property type="entry name" value="Xre/MbcA/ParS-like_toxin-bd"/>
</dbReference>
<evidence type="ECO:0000259" key="1">
    <source>
        <dbReference type="Pfam" id="PF09722"/>
    </source>
</evidence>
<organism evidence="2 3">
    <name type="scientific">Sinorhizobium terangae</name>
    <dbReference type="NCBI Taxonomy" id="110322"/>
    <lineage>
        <taxon>Bacteria</taxon>
        <taxon>Pseudomonadati</taxon>
        <taxon>Pseudomonadota</taxon>
        <taxon>Alphaproteobacteria</taxon>
        <taxon>Hyphomicrobiales</taxon>
        <taxon>Rhizobiaceae</taxon>
        <taxon>Sinorhizobium/Ensifer group</taxon>
        <taxon>Sinorhizobium</taxon>
    </lineage>
</organism>
<dbReference type="Proteomes" id="UP000439983">
    <property type="component" value="Unassembled WGS sequence"/>
</dbReference>
<sequence>MHRAAAVVNLLCDDFPGGLEQNVSAAHLRSHSRVAGQAGGADNVDLADIFENDLRDFLFRPHPMLEDKRPIDVVIQSEIGAELVLETLASLKYGSAA</sequence>
<dbReference type="EMBL" id="WITC01000132">
    <property type="protein sequence ID" value="MQX19158.1"/>
    <property type="molecule type" value="Genomic_DNA"/>
</dbReference>
<keyword evidence="3" id="KW-1185">Reference proteome</keyword>
<comment type="caution">
    <text evidence="2">The sequence shown here is derived from an EMBL/GenBank/DDBJ whole genome shotgun (WGS) entry which is preliminary data.</text>
</comment>
<accession>A0A6N7LQ03</accession>
<feature type="domain" description="Antitoxin Xre/MbcA/ParS-like toxin-binding" evidence="1">
    <location>
        <begin position="46"/>
        <end position="94"/>
    </location>
</feature>
<gene>
    <name evidence="2" type="ORF">GHK62_31905</name>
</gene>
<protein>
    <submittedName>
        <fullName evidence="2">DUF2384 domain-containing protein</fullName>
    </submittedName>
</protein>
<evidence type="ECO:0000313" key="2">
    <source>
        <dbReference type="EMBL" id="MQX19158.1"/>
    </source>
</evidence>